<dbReference type="GO" id="GO:0032039">
    <property type="term" value="C:integrator complex"/>
    <property type="evidence" value="ECO:0007669"/>
    <property type="project" value="InterPro"/>
</dbReference>
<comment type="caution">
    <text evidence="5">The sequence shown here is derived from an EMBL/GenBank/DDBJ whole genome shotgun (WGS) entry which is preliminary data.</text>
</comment>
<keyword evidence="6" id="KW-1185">Reference proteome</keyword>
<evidence type="ECO:0000256" key="3">
    <source>
        <dbReference type="ARBA" id="ARBA00016811"/>
    </source>
</evidence>
<dbReference type="PRINTS" id="PR02106">
    <property type="entry name" value="INTSUBUNIT10"/>
</dbReference>
<evidence type="ECO:0000256" key="1">
    <source>
        <dbReference type="ARBA" id="ARBA00004123"/>
    </source>
</evidence>
<dbReference type="Pfam" id="PF21045">
    <property type="entry name" value="INT10"/>
    <property type="match status" value="2"/>
</dbReference>
<dbReference type="EMBL" id="JAEAOA010000817">
    <property type="protein sequence ID" value="KAK3580142.1"/>
    <property type="molecule type" value="Genomic_DNA"/>
</dbReference>
<dbReference type="Proteomes" id="UP001195483">
    <property type="component" value="Unassembled WGS sequence"/>
</dbReference>
<reference evidence="5" key="1">
    <citation type="journal article" date="2021" name="Genome Biol. Evol.">
        <title>A High-Quality Reference Genome for a Parasitic Bivalve with Doubly Uniparental Inheritance (Bivalvia: Unionida).</title>
        <authorList>
            <person name="Smith C.H."/>
        </authorList>
    </citation>
    <scope>NUCLEOTIDE SEQUENCE</scope>
    <source>
        <strain evidence="5">CHS0354</strain>
    </source>
</reference>
<protein>
    <recommendedName>
        <fullName evidence="3">Integrator complex subunit 10</fullName>
    </recommendedName>
</protein>
<proteinExistence type="inferred from homology"/>
<reference evidence="5" key="3">
    <citation type="submission" date="2023-05" db="EMBL/GenBank/DDBJ databases">
        <authorList>
            <person name="Smith C.H."/>
        </authorList>
    </citation>
    <scope>NUCLEOTIDE SEQUENCE</scope>
    <source>
        <strain evidence="5">CHS0354</strain>
        <tissue evidence="5">Mantle</tissue>
    </source>
</reference>
<comment type="similarity">
    <text evidence="2">Belongs to the Integrator subunit 10 family.</text>
</comment>
<sequence>MMASVMKNDLPDEDWLVMRARTCAKTDPYAAKAWMITARTLFPQNFSIQFEAYSLEKMAKNVKEAAKLLESLYSSFPHENKLWQEVRSILEALQTDSGEGKSQFLTEIFAAVPTHIQCQMLLSVAEKISDKLEQCRLLLLAMRKFPNLIVEHGLKLIDTLVTAETQAQYQSPVNCYRKLLVCDVLLLVLQRGKQVDIKSKKLFKWLQKAIEFYVSFITHPPCHDLPAPHSPDLMSPTKKSRRITIPGLHDKECVISDPWGNLFKILALIGQNLNWELDSDFFTKSREFQWQHILSLYNRSNQPGSESFGKQILYTTTVLFLECLYSYISSVDPEVFHSGSSSSVPLVMIEAFKSEQTSPPTEPSAKKIKAETPITQIYASKSVPNSPKIIQNFQTAFRCYELLHSSQDLQRDFISLCQNWRMETWSWMGHFQTDMFLYQGSFQEAIRHLQNFSLGSKNKPQLRNSLQLASFFYCMNNYSRACELTLDVIQSLPETSHSVEASNDASSAMFVKTLGRHLVLISCTEAEILPFCIQLLLSCFKEKAFSLRSTDNAVGHMIVLMQYSWPRHEGLFMQAVKKIQKQGHFTYNSFFNYVINIDILEEFAFIQTPEGGKVNLDILPVSAKAIAQQRTVTRGVNKGVKEDFRVTMEKQVRRSDESVEKVIRLFLTEDRNSLLEHLM</sequence>
<evidence type="ECO:0000313" key="6">
    <source>
        <dbReference type="Proteomes" id="UP001195483"/>
    </source>
</evidence>
<dbReference type="InterPro" id="IPR026164">
    <property type="entry name" value="Int_cplx_su10"/>
</dbReference>
<reference evidence="5" key="2">
    <citation type="journal article" date="2021" name="Genome Biol. Evol.">
        <title>Developing a high-quality reference genome for a parasitic bivalve with doubly uniparental inheritance (Bivalvia: Unionida).</title>
        <authorList>
            <person name="Smith C.H."/>
        </authorList>
    </citation>
    <scope>NUCLEOTIDE SEQUENCE</scope>
    <source>
        <strain evidence="5">CHS0354</strain>
        <tissue evidence="5">Mantle</tissue>
    </source>
</reference>
<name>A0AAE0VKF7_9BIVA</name>
<evidence type="ECO:0000256" key="2">
    <source>
        <dbReference type="ARBA" id="ARBA00010391"/>
    </source>
</evidence>
<evidence type="ECO:0000256" key="4">
    <source>
        <dbReference type="ARBA" id="ARBA00023242"/>
    </source>
</evidence>
<dbReference type="PANTHER" id="PTHR16055">
    <property type="entry name" value="INTEGRATOR COMPLEX SUBUNIT 10"/>
    <property type="match status" value="1"/>
</dbReference>
<organism evidence="5 6">
    <name type="scientific">Potamilus streckersoni</name>
    <dbReference type="NCBI Taxonomy" id="2493646"/>
    <lineage>
        <taxon>Eukaryota</taxon>
        <taxon>Metazoa</taxon>
        <taxon>Spiralia</taxon>
        <taxon>Lophotrochozoa</taxon>
        <taxon>Mollusca</taxon>
        <taxon>Bivalvia</taxon>
        <taxon>Autobranchia</taxon>
        <taxon>Heteroconchia</taxon>
        <taxon>Palaeoheterodonta</taxon>
        <taxon>Unionida</taxon>
        <taxon>Unionoidea</taxon>
        <taxon>Unionidae</taxon>
        <taxon>Ambleminae</taxon>
        <taxon>Lampsilini</taxon>
        <taxon>Potamilus</taxon>
    </lineage>
</organism>
<dbReference type="GO" id="GO:0016180">
    <property type="term" value="P:snRNA processing"/>
    <property type="evidence" value="ECO:0007669"/>
    <property type="project" value="InterPro"/>
</dbReference>
<dbReference type="PANTHER" id="PTHR16055:SF2">
    <property type="entry name" value="INTEGRATOR COMPLEX SUBUNIT 10"/>
    <property type="match status" value="1"/>
</dbReference>
<keyword evidence="4" id="KW-0539">Nucleus</keyword>
<accession>A0AAE0VKF7</accession>
<evidence type="ECO:0000313" key="5">
    <source>
        <dbReference type="EMBL" id="KAK3580142.1"/>
    </source>
</evidence>
<dbReference type="AlphaFoldDB" id="A0AAE0VKF7"/>
<comment type="subcellular location">
    <subcellularLocation>
        <location evidence="1">Nucleus</location>
    </subcellularLocation>
</comment>
<gene>
    <name evidence="5" type="ORF">CHS0354_013417</name>
</gene>